<proteinExistence type="predicted"/>
<sequence>MAKIQYNSIKVKAVHNSSGIFYGDNIQYKWRSKARESDGFGNIKGSCSKISNNFTAASKKES</sequence>
<dbReference type="Proteomes" id="UP001163104">
    <property type="component" value="Chromosome"/>
</dbReference>
<dbReference type="AlphaFoldDB" id="A0AA46SGU5"/>
<gene>
    <name evidence="1" type="ORF">OD459_12750</name>
</gene>
<organism evidence="1 2">
    <name type="scientific">Cytobacillus firmus</name>
    <name type="common">Bacillus firmus</name>
    <dbReference type="NCBI Taxonomy" id="1399"/>
    <lineage>
        <taxon>Bacteria</taxon>
        <taxon>Bacillati</taxon>
        <taxon>Bacillota</taxon>
        <taxon>Bacilli</taxon>
        <taxon>Bacillales</taxon>
        <taxon>Bacillaceae</taxon>
        <taxon>Cytobacillus</taxon>
    </lineage>
</organism>
<dbReference type="EMBL" id="CP107027">
    <property type="protein sequence ID" value="UYG93157.1"/>
    <property type="molecule type" value="Genomic_DNA"/>
</dbReference>
<accession>A0AA46SGU5</accession>
<reference evidence="1" key="1">
    <citation type="submission" date="2022-10" db="EMBL/GenBank/DDBJ databases">
        <title>Mechanism of multi-heavy metal repair in Cytobacillus Firmus M7.</title>
        <authorList>
            <person name="Li X."/>
            <person name="Yu C."/>
        </authorList>
    </citation>
    <scope>NUCLEOTIDE SEQUENCE</scope>
    <source>
        <strain evidence="1">M7</strain>
    </source>
</reference>
<evidence type="ECO:0000313" key="1">
    <source>
        <dbReference type="EMBL" id="UYG93157.1"/>
    </source>
</evidence>
<evidence type="ECO:0000313" key="2">
    <source>
        <dbReference type="Proteomes" id="UP001163104"/>
    </source>
</evidence>
<protein>
    <submittedName>
        <fullName evidence="1">Uncharacterized protein</fullName>
    </submittedName>
</protein>
<dbReference type="RefSeq" id="WP_048010882.1">
    <property type="nucleotide sequence ID" value="NZ_CP107027.1"/>
</dbReference>
<name>A0AA46SGU5_CYTFI</name>